<dbReference type="Gene3D" id="1.20.5.110">
    <property type="match status" value="1"/>
</dbReference>
<feature type="domain" description="T-SNARE coiled-coil homology" evidence="11">
    <location>
        <begin position="52"/>
        <end position="114"/>
    </location>
</feature>
<dbReference type="GO" id="GO:0006886">
    <property type="term" value="P:intracellular protein transport"/>
    <property type="evidence" value="ECO:0007669"/>
    <property type="project" value="EnsemblFungi"/>
</dbReference>
<evidence type="ECO:0000256" key="6">
    <source>
        <dbReference type="ARBA" id="ARBA00023034"/>
    </source>
</evidence>
<dbReference type="FunCoup" id="H2B1G8">
    <property type="interactions" value="274"/>
</dbReference>
<evidence type="ECO:0000256" key="5">
    <source>
        <dbReference type="ARBA" id="ARBA00022989"/>
    </source>
</evidence>
<dbReference type="SMART" id="SM00397">
    <property type="entry name" value="t_SNARE"/>
    <property type="match status" value="1"/>
</dbReference>
<dbReference type="GO" id="GO:0000139">
    <property type="term" value="C:Golgi membrane"/>
    <property type="evidence" value="ECO:0007669"/>
    <property type="project" value="UniProtKB-SubCell"/>
</dbReference>
<dbReference type="PROSITE" id="PS50192">
    <property type="entry name" value="T_SNARE"/>
    <property type="match status" value="1"/>
</dbReference>
<evidence type="ECO:0000313" key="12">
    <source>
        <dbReference type="EMBL" id="CCF60468.1"/>
    </source>
</evidence>
<dbReference type="InterPro" id="IPR039899">
    <property type="entry name" value="BET1_SNARE"/>
</dbReference>
<keyword evidence="5 10" id="KW-1133">Transmembrane helix</keyword>
<evidence type="ECO:0000256" key="3">
    <source>
        <dbReference type="ARBA" id="ARBA00022692"/>
    </source>
</evidence>
<proteinExistence type="predicted"/>
<dbReference type="GO" id="GO:0005789">
    <property type="term" value="C:endoplasmic reticulum membrane"/>
    <property type="evidence" value="ECO:0007669"/>
    <property type="project" value="EnsemblFungi"/>
</dbReference>
<feature type="transmembrane region" description="Helical" evidence="10">
    <location>
        <begin position="120"/>
        <end position="141"/>
    </location>
</feature>
<dbReference type="OrthoDB" id="261831at2759"/>
<feature type="compositionally biased region" description="Polar residues" evidence="9">
    <location>
        <begin position="1"/>
        <end position="19"/>
    </location>
</feature>
<evidence type="ECO:0000256" key="8">
    <source>
        <dbReference type="ARBA" id="ARBA00046280"/>
    </source>
</evidence>
<sequence>MSQRYAEGTLNQRDNNRTQLFGDVNRFNSETERPSSPYTKNASFDYSQSSLAQLESQSEEQVGQMKQKVQALKNLSLKMGDEIRGSNHTLNDLNNSFHNASNKLKGTFNNMIVMAKKSKIGIKTWLIIFLVIGLLFFWVWIT</sequence>
<dbReference type="eggNOG" id="KOG3385">
    <property type="taxonomic scope" value="Eukaryota"/>
</dbReference>
<evidence type="ECO:0000256" key="2">
    <source>
        <dbReference type="ARBA" id="ARBA00022448"/>
    </source>
</evidence>
<keyword evidence="4" id="KW-0653">Protein transport</keyword>
<evidence type="ECO:0000256" key="4">
    <source>
        <dbReference type="ARBA" id="ARBA00022927"/>
    </source>
</evidence>
<dbReference type="RefSeq" id="XP_003959603.1">
    <property type="nucleotide sequence ID" value="XM_003959554.1"/>
</dbReference>
<evidence type="ECO:0000259" key="11">
    <source>
        <dbReference type="PROSITE" id="PS50192"/>
    </source>
</evidence>
<feature type="region of interest" description="Disordered" evidence="9">
    <location>
        <begin position="1"/>
        <end position="43"/>
    </location>
</feature>
<comment type="subcellular location">
    <subcellularLocation>
        <location evidence="8">Endomembrane system</location>
        <topology evidence="8">Single-pass type IV membrane protein</topology>
    </subcellularLocation>
    <subcellularLocation>
        <location evidence="1">Golgi apparatus membrane</location>
    </subcellularLocation>
</comment>
<dbReference type="STRING" id="1071382.H2B1G8"/>
<keyword evidence="3 10" id="KW-0812">Transmembrane</keyword>
<dbReference type="GO" id="GO:0006890">
    <property type="term" value="P:retrograde vesicle-mediated transport, Golgi to endoplasmic reticulum"/>
    <property type="evidence" value="ECO:0007669"/>
    <property type="project" value="EnsemblFungi"/>
</dbReference>
<evidence type="ECO:0000256" key="9">
    <source>
        <dbReference type="SAM" id="MobiDB-lite"/>
    </source>
</evidence>
<dbReference type="AlphaFoldDB" id="H2B1G8"/>
<evidence type="ECO:0000256" key="7">
    <source>
        <dbReference type="ARBA" id="ARBA00023136"/>
    </source>
</evidence>
<dbReference type="InterPro" id="IPR000727">
    <property type="entry name" value="T_SNARE_dom"/>
</dbReference>
<reference evidence="12 13" key="1">
    <citation type="journal article" date="2011" name="Proc. Natl. Acad. Sci. U.S.A.">
        <title>Evolutionary erosion of yeast sex chromosomes by mating-type switching accidents.</title>
        <authorList>
            <person name="Gordon J.L."/>
            <person name="Armisen D."/>
            <person name="Proux-Wera E."/>
            <person name="Oheigeartaigh S.S."/>
            <person name="Byrne K.P."/>
            <person name="Wolfe K.H."/>
        </authorList>
    </citation>
    <scope>NUCLEOTIDE SEQUENCE [LARGE SCALE GENOMIC DNA]</scope>
    <source>
        <strain evidence="13">ATCC 22294 / BCRC 22015 / CBS 2517 / CECT 1963 / NBRC 1671 / NRRL Y-8276</strain>
    </source>
</reference>
<dbReference type="Proteomes" id="UP000005220">
    <property type="component" value="Chromosome 11"/>
</dbReference>
<evidence type="ECO:0000256" key="1">
    <source>
        <dbReference type="ARBA" id="ARBA00004394"/>
    </source>
</evidence>
<feature type="compositionally biased region" description="Polar residues" evidence="9">
    <location>
        <begin position="34"/>
        <end position="43"/>
    </location>
</feature>
<name>H2B1G8_KAZAF</name>
<gene>
    <name evidence="12" type="primary">KAFR0K01130</name>
    <name evidence="12" type="ORF">KAFR_0K01130</name>
</gene>
<dbReference type="GO" id="GO:0048280">
    <property type="term" value="P:vesicle fusion with Golgi apparatus"/>
    <property type="evidence" value="ECO:0007669"/>
    <property type="project" value="EnsemblFungi"/>
</dbReference>
<dbReference type="HOGENOM" id="CLU_086133_1_1_1"/>
<dbReference type="SUPFAM" id="SSF58038">
    <property type="entry name" value="SNARE fusion complex"/>
    <property type="match status" value="1"/>
</dbReference>
<keyword evidence="2" id="KW-0813">Transport</keyword>
<organism evidence="12 13">
    <name type="scientific">Kazachstania africana (strain ATCC 22294 / BCRC 22015 / CBS 2517 / CECT 1963 / NBRC 1671 / NRRL Y-8276)</name>
    <name type="common">Yeast</name>
    <name type="synonym">Kluyveromyces africanus</name>
    <dbReference type="NCBI Taxonomy" id="1071382"/>
    <lineage>
        <taxon>Eukaryota</taxon>
        <taxon>Fungi</taxon>
        <taxon>Dikarya</taxon>
        <taxon>Ascomycota</taxon>
        <taxon>Saccharomycotina</taxon>
        <taxon>Saccharomycetes</taxon>
        <taxon>Saccharomycetales</taxon>
        <taxon>Saccharomycetaceae</taxon>
        <taxon>Kazachstania</taxon>
    </lineage>
</organism>
<evidence type="ECO:0000313" key="13">
    <source>
        <dbReference type="Proteomes" id="UP000005220"/>
    </source>
</evidence>
<keyword evidence="7 10" id="KW-0472">Membrane</keyword>
<dbReference type="GO" id="GO:0030134">
    <property type="term" value="C:COPII-coated ER to Golgi transport vesicle"/>
    <property type="evidence" value="ECO:0007669"/>
    <property type="project" value="EnsemblFungi"/>
</dbReference>
<evidence type="ECO:0000256" key="10">
    <source>
        <dbReference type="SAM" id="Phobius"/>
    </source>
</evidence>
<dbReference type="GO" id="GO:0006888">
    <property type="term" value="P:endoplasmic reticulum to Golgi vesicle-mediated transport"/>
    <property type="evidence" value="ECO:0007669"/>
    <property type="project" value="EnsemblFungi"/>
</dbReference>
<keyword evidence="6" id="KW-0333">Golgi apparatus</keyword>
<accession>H2B1G8</accession>
<dbReference type="PANTHER" id="PTHR12791">
    <property type="entry name" value="GOLGI SNARE BET1-RELATED"/>
    <property type="match status" value="1"/>
</dbReference>
<dbReference type="GO" id="GO:0031201">
    <property type="term" value="C:SNARE complex"/>
    <property type="evidence" value="ECO:0007669"/>
    <property type="project" value="EnsemblFungi"/>
</dbReference>
<dbReference type="GeneID" id="13886657"/>
<protein>
    <recommendedName>
        <fullName evidence="11">t-SNARE coiled-coil homology domain-containing protein</fullName>
    </recommendedName>
</protein>
<keyword evidence="13" id="KW-1185">Reference proteome</keyword>
<dbReference type="KEGG" id="kaf:KAFR_0K01130"/>
<dbReference type="CDD" id="cd15853">
    <property type="entry name" value="SNARE_Bet1"/>
    <property type="match status" value="1"/>
</dbReference>
<dbReference type="InParanoid" id="H2B1G8"/>
<dbReference type="GO" id="GO:0005484">
    <property type="term" value="F:SNAP receptor activity"/>
    <property type="evidence" value="ECO:0007669"/>
    <property type="project" value="EnsemblFungi"/>
</dbReference>
<dbReference type="EMBL" id="HE650831">
    <property type="protein sequence ID" value="CCF60468.1"/>
    <property type="molecule type" value="Genomic_DNA"/>
</dbReference>